<proteinExistence type="inferred from homology"/>
<evidence type="ECO:0000256" key="1">
    <source>
        <dbReference type="ARBA" id="ARBA00004502"/>
    </source>
</evidence>
<evidence type="ECO:0000256" key="20">
    <source>
        <dbReference type="SAM" id="Phobius"/>
    </source>
</evidence>
<evidence type="ECO:0000256" key="6">
    <source>
        <dbReference type="ARBA" id="ARBA00022475"/>
    </source>
</evidence>
<keyword evidence="9 20" id="KW-0812">Transmembrane</keyword>
<evidence type="ECO:0000256" key="17">
    <source>
        <dbReference type="ARBA" id="ARBA00060276"/>
    </source>
</evidence>
<sequence>MPVPLALAAPAALAGASYLNARLQLSYDWYMIGSAIKSQIKMGINEKKDKLNLFYVLEGYAASKKTADNICLIFQGRQWTYKQVYQTVLKQGTWLKTRYGIKPKEIVAMNFMNSEKFIFMWLAIWAIGAKPAFINYNLTGKALAHCIRVSTSKIAFFDAEVRSNVTQELRDELPGIQFEVFTPELEADIAAIEPVREPDSTRTDDKASNMAIVIYTSGTTGLPKGAIVSWKKIIVGTGIVCPWMWMTQKDVFYTSMPLYHSSASVLGFCTALSIGATFSLGKKFSTKTFWNEVRESKATYIQYVGETCRYLLSASPQFDPATGENLDKKHNVKVAFGNGLRPDIWNRFKERFGIDGIAEFYSATESSSASWNFSRNDFSKGAIGRGGSIAKLMAGGLVEFVELDWETEMPWRDPKTGFCKRVPKGQGRPGEVLYKLDPDDISDKFQGYWNNKDSTEGKIMRDVFVKGDAYFRTGDMMSADNQGCTYFNDRIGDTYRWKGENVSTNEVSESFGTHAAVHEANVYGIELPHHDGRAGCVALVLAEEPSDRLMHDLAKHVHAELPRFAVPLFLRLTKQLETTGTNKHQKQVARTQGVNPEKVSGDELYWLKNGKYVKFSKQDWEELNGGRVKL</sequence>
<keyword evidence="6" id="KW-1003">Cell membrane</keyword>
<dbReference type="GO" id="GO:0005811">
    <property type="term" value="C:lipid droplet"/>
    <property type="evidence" value="ECO:0007669"/>
    <property type="project" value="UniProtKB-SubCell"/>
</dbReference>
<dbReference type="GO" id="GO:0005524">
    <property type="term" value="F:ATP binding"/>
    <property type="evidence" value="ECO:0007669"/>
    <property type="project" value="UniProtKB-KW"/>
</dbReference>
<dbReference type="STRING" id="576137.A0A1L7WSD8"/>
<reference evidence="23 24" key="1">
    <citation type="submission" date="2016-03" db="EMBL/GenBank/DDBJ databases">
        <authorList>
            <person name="Ploux O."/>
        </authorList>
    </citation>
    <scope>NUCLEOTIDE SEQUENCE [LARGE SCALE GENOMIC DNA]</scope>
    <source>
        <strain evidence="23 24">UAMH 11012</strain>
    </source>
</reference>
<dbReference type="PROSITE" id="PS00455">
    <property type="entry name" value="AMP_BINDING"/>
    <property type="match status" value="1"/>
</dbReference>
<dbReference type="Pfam" id="PF00501">
    <property type="entry name" value="AMP-binding"/>
    <property type="match status" value="1"/>
</dbReference>
<evidence type="ECO:0000256" key="14">
    <source>
        <dbReference type="ARBA" id="ARBA00023136"/>
    </source>
</evidence>
<comment type="function">
    <text evidence="17">Acyl-CoA synthetase required for both the import of long chain fatty acids (LCFAs) (C14-C18) and the activation very long chain fatty acids (VLCFAs) (C20-C26) by esterification of the fatty acids into metabolically active CoA-thioesters for subsequent degradation or incorporation into phospholipids. The transport and fatty acyl-CoA synthetase activities are genetically separable and are thus independent activities. Esterifies VLCFAs in the peroxisome matrix. The VLCFAs are actively transported into peroxisomes by a PXA1-PXA2 heterodimeric transporter in the peroxisomal membrane.</text>
</comment>
<comment type="subcellular location">
    <subcellularLocation>
        <location evidence="3">Cell membrane</location>
        <topology evidence="3">Multi-pass membrane protein</topology>
    </subcellularLocation>
    <subcellularLocation>
        <location evidence="1">Lipid droplet</location>
    </subcellularLocation>
    <subcellularLocation>
        <location evidence="2">Peroxisome membrane</location>
        <topology evidence="2">Multi-pass membrane protein</topology>
    </subcellularLocation>
</comment>
<keyword evidence="24" id="KW-1185">Reference proteome</keyword>
<evidence type="ECO:0000256" key="4">
    <source>
        <dbReference type="ARBA" id="ARBA00006432"/>
    </source>
</evidence>
<feature type="transmembrane region" description="Helical" evidence="20">
    <location>
        <begin position="258"/>
        <end position="280"/>
    </location>
</feature>
<dbReference type="OrthoDB" id="10253869at2759"/>
<dbReference type="Gene3D" id="3.40.50.12780">
    <property type="entry name" value="N-terminal domain of ligase-like"/>
    <property type="match status" value="1"/>
</dbReference>
<evidence type="ECO:0000256" key="19">
    <source>
        <dbReference type="ARBA" id="ARBA00078285"/>
    </source>
</evidence>
<evidence type="ECO:0000259" key="21">
    <source>
        <dbReference type="Pfam" id="PF00501"/>
    </source>
</evidence>
<evidence type="ECO:0000256" key="18">
    <source>
        <dbReference type="ARBA" id="ARBA00068795"/>
    </source>
</evidence>
<name>A0A1L7WSD8_9HELO</name>
<dbReference type="GO" id="GO:0009898">
    <property type="term" value="C:cytoplasmic side of plasma membrane"/>
    <property type="evidence" value="ECO:0007669"/>
    <property type="project" value="TreeGrafter"/>
</dbReference>
<evidence type="ECO:0000256" key="16">
    <source>
        <dbReference type="ARBA" id="ARBA00051585"/>
    </source>
</evidence>
<dbReference type="InterPro" id="IPR045851">
    <property type="entry name" value="AMP-bd_C_sf"/>
</dbReference>
<dbReference type="Gene3D" id="3.30.300.30">
    <property type="match status" value="1"/>
</dbReference>
<evidence type="ECO:0000256" key="5">
    <source>
        <dbReference type="ARBA" id="ARBA00022448"/>
    </source>
</evidence>
<feature type="domain" description="AMP-binding enzyme C-terminal" evidence="22">
    <location>
        <begin position="509"/>
        <end position="583"/>
    </location>
</feature>
<dbReference type="Pfam" id="PF13193">
    <property type="entry name" value="AMP-binding_C"/>
    <property type="match status" value="1"/>
</dbReference>
<dbReference type="InterPro" id="IPR042099">
    <property type="entry name" value="ANL_N_sf"/>
</dbReference>
<comment type="similarity">
    <text evidence="4">Belongs to the ATP-dependent AMP-binding enzyme family.</text>
</comment>
<evidence type="ECO:0000256" key="9">
    <source>
        <dbReference type="ARBA" id="ARBA00022692"/>
    </source>
</evidence>
<evidence type="ECO:0000256" key="11">
    <source>
        <dbReference type="ARBA" id="ARBA00022840"/>
    </source>
</evidence>
<evidence type="ECO:0000256" key="8">
    <source>
        <dbReference type="ARBA" id="ARBA00022677"/>
    </source>
</evidence>
<keyword evidence="12 20" id="KW-1133">Transmembrane helix</keyword>
<dbReference type="GO" id="GO:0005324">
    <property type="term" value="F:long-chain fatty acid transmembrane transporter activity"/>
    <property type="evidence" value="ECO:0007669"/>
    <property type="project" value="TreeGrafter"/>
</dbReference>
<keyword evidence="11" id="KW-0067">ATP-binding</keyword>
<evidence type="ECO:0000256" key="12">
    <source>
        <dbReference type="ARBA" id="ARBA00022989"/>
    </source>
</evidence>
<comment type="catalytic activity">
    <reaction evidence="16">
        <text>a very long-chain fatty acid + ATP + CoA = a very long-chain fatty acyl-CoA + AMP + diphosphate</text>
        <dbReference type="Rhea" id="RHEA:54536"/>
        <dbReference type="ChEBI" id="CHEBI:30616"/>
        <dbReference type="ChEBI" id="CHEBI:33019"/>
        <dbReference type="ChEBI" id="CHEBI:57287"/>
        <dbReference type="ChEBI" id="CHEBI:58950"/>
        <dbReference type="ChEBI" id="CHEBI:138261"/>
        <dbReference type="ChEBI" id="CHEBI:456215"/>
    </reaction>
</comment>
<gene>
    <name evidence="23" type="ORF">PAC_05566</name>
</gene>
<dbReference type="FunFam" id="3.40.50.12780:FF:000019">
    <property type="entry name" value="Long-chain fatty acid transporter"/>
    <property type="match status" value="1"/>
</dbReference>
<dbReference type="InterPro" id="IPR025110">
    <property type="entry name" value="AMP-bd_C"/>
</dbReference>
<keyword evidence="7" id="KW-0436">Ligase</keyword>
<evidence type="ECO:0000256" key="13">
    <source>
        <dbReference type="ARBA" id="ARBA00023055"/>
    </source>
</evidence>
<keyword evidence="14 20" id="KW-0472">Membrane</keyword>
<evidence type="ECO:0000313" key="24">
    <source>
        <dbReference type="Proteomes" id="UP000184330"/>
    </source>
</evidence>
<keyword evidence="15" id="KW-0576">Peroxisome</keyword>
<dbReference type="FunFam" id="3.30.300.30:FF:000002">
    <property type="entry name" value="Long-chain fatty acid transport protein 1"/>
    <property type="match status" value="1"/>
</dbReference>
<dbReference type="GO" id="GO:0044539">
    <property type="term" value="P:long-chain fatty acid import into cell"/>
    <property type="evidence" value="ECO:0007669"/>
    <property type="project" value="TreeGrafter"/>
</dbReference>
<evidence type="ECO:0000256" key="15">
    <source>
        <dbReference type="ARBA" id="ARBA00023140"/>
    </source>
</evidence>
<feature type="transmembrane region" description="Helical" evidence="20">
    <location>
        <begin position="118"/>
        <end position="138"/>
    </location>
</feature>
<dbReference type="GO" id="GO:0005778">
    <property type="term" value="C:peroxisomal membrane"/>
    <property type="evidence" value="ECO:0007669"/>
    <property type="project" value="UniProtKB-SubCell"/>
</dbReference>
<dbReference type="PANTHER" id="PTHR43107">
    <property type="entry name" value="LONG-CHAIN FATTY ACID TRANSPORT PROTEIN"/>
    <property type="match status" value="1"/>
</dbReference>
<evidence type="ECO:0000256" key="7">
    <source>
        <dbReference type="ARBA" id="ARBA00022598"/>
    </source>
</evidence>
<dbReference type="AlphaFoldDB" id="A0A1L7WSD8"/>
<feature type="domain" description="AMP-dependent synthetase/ligase" evidence="21">
    <location>
        <begin position="63"/>
        <end position="385"/>
    </location>
</feature>
<dbReference type="Proteomes" id="UP000184330">
    <property type="component" value="Unassembled WGS sequence"/>
</dbReference>
<dbReference type="InterPro" id="IPR000873">
    <property type="entry name" value="AMP-dep_synth/lig_dom"/>
</dbReference>
<accession>A0A1L7WSD8</accession>
<dbReference type="EMBL" id="FJOG01000007">
    <property type="protein sequence ID" value="CZR55678.1"/>
    <property type="molecule type" value="Genomic_DNA"/>
</dbReference>
<dbReference type="SUPFAM" id="SSF56801">
    <property type="entry name" value="Acetyl-CoA synthetase-like"/>
    <property type="match status" value="1"/>
</dbReference>
<evidence type="ECO:0000256" key="2">
    <source>
        <dbReference type="ARBA" id="ARBA00004585"/>
    </source>
</evidence>
<protein>
    <recommendedName>
        <fullName evidence="18">Very long-chain fatty acid transport protein</fullName>
    </recommendedName>
    <alternativeName>
        <fullName evidence="19">Very-long-chain acyl-CoA synthetase</fullName>
    </alternativeName>
</protein>
<evidence type="ECO:0000256" key="3">
    <source>
        <dbReference type="ARBA" id="ARBA00004651"/>
    </source>
</evidence>
<organism evidence="23 24">
    <name type="scientific">Phialocephala subalpina</name>
    <dbReference type="NCBI Taxonomy" id="576137"/>
    <lineage>
        <taxon>Eukaryota</taxon>
        <taxon>Fungi</taxon>
        <taxon>Dikarya</taxon>
        <taxon>Ascomycota</taxon>
        <taxon>Pezizomycotina</taxon>
        <taxon>Leotiomycetes</taxon>
        <taxon>Helotiales</taxon>
        <taxon>Mollisiaceae</taxon>
        <taxon>Phialocephala</taxon>
        <taxon>Phialocephala fortinii species complex</taxon>
    </lineage>
</organism>
<evidence type="ECO:0000259" key="22">
    <source>
        <dbReference type="Pfam" id="PF13193"/>
    </source>
</evidence>
<evidence type="ECO:0000313" key="23">
    <source>
        <dbReference type="EMBL" id="CZR55678.1"/>
    </source>
</evidence>
<keyword evidence="8" id="KW-0551">Lipid droplet</keyword>
<keyword evidence="5" id="KW-0813">Transport</keyword>
<keyword evidence="10" id="KW-0547">Nucleotide-binding</keyword>
<evidence type="ECO:0000256" key="10">
    <source>
        <dbReference type="ARBA" id="ARBA00022741"/>
    </source>
</evidence>
<keyword evidence="13" id="KW-0445">Lipid transport</keyword>
<dbReference type="GO" id="GO:0004467">
    <property type="term" value="F:long-chain fatty acid-CoA ligase activity"/>
    <property type="evidence" value="ECO:0007669"/>
    <property type="project" value="TreeGrafter"/>
</dbReference>
<dbReference type="PANTHER" id="PTHR43107:SF15">
    <property type="entry name" value="FATTY ACID TRANSPORT PROTEIN 3, ISOFORM A"/>
    <property type="match status" value="1"/>
</dbReference>
<dbReference type="InterPro" id="IPR020845">
    <property type="entry name" value="AMP-binding_CS"/>
</dbReference>